<dbReference type="Pfam" id="PF01850">
    <property type="entry name" value="PIN"/>
    <property type="match status" value="1"/>
</dbReference>
<dbReference type="PANTHER" id="PTHR39664">
    <property type="match status" value="1"/>
</dbReference>
<sequence>MNQTFVVDTNVLLRYFHDDDKNQTELVTPYFENKDCQLVITSETLCELYWVLKKTMKVDNMIILSIMLTLLNLPNVQIVNVSAVKLSLRFLEKNGDFADGIIVYQTTQFDNAKLLSFDKKANKIDKQCGIMVENPSD</sequence>
<dbReference type="OrthoDB" id="6637310at2"/>
<evidence type="ECO:0000259" key="1">
    <source>
        <dbReference type="Pfam" id="PF01850"/>
    </source>
</evidence>
<dbReference type="InterPro" id="IPR002716">
    <property type="entry name" value="PIN_dom"/>
</dbReference>
<evidence type="ECO:0000313" key="3">
    <source>
        <dbReference type="Proteomes" id="UP000254065"/>
    </source>
</evidence>
<protein>
    <submittedName>
        <fullName evidence="2">Predicted nucleic acid-binding protein, contains PIN domain</fullName>
    </submittedName>
</protein>
<proteinExistence type="predicted"/>
<name>A0A378QYT4_9GAMM</name>
<keyword evidence="3" id="KW-1185">Reference proteome</keyword>
<dbReference type="RefSeq" id="WP_051225936.1">
    <property type="nucleotide sequence ID" value="NZ_UGQB01000004.1"/>
</dbReference>
<dbReference type="SUPFAM" id="SSF88723">
    <property type="entry name" value="PIN domain-like"/>
    <property type="match status" value="1"/>
</dbReference>
<dbReference type="CDD" id="cd18683">
    <property type="entry name" value="PIN_VapC-like"/>
    <property type="match status" value="1"/>
</dbReference>
<dbReference type="PANTHER" id="PTHR39664:SF2">
    <property type="entry name" value="NUCLEIC ACID-BINDING PROTEIN, CONTAINING PIN DOMAIN-RELATED"/>
    <property type="match status" value="1"/>
</dbReference>
<dbReference type="STRING" id="1122244.GCA_000426885_01470"/>
<dbReference type="Gene3D" id="3.40.50.1010">
    <property type="entry name" value="5'-nuclease"/>
    <property type="match status" value="1"/>
</dbReference>
<evidence type="ECO:0000313" key="2">
    <source>
        <dbReference type="EMBL" id="STZ08124.1"/>
    </source>
</evidence>
<reference evidence="2 3" key="1">
    <citation type="submission" date="2018-06" db="EMBL/GenBank/DDBJ databases">
        <authorList>
            <consortium name="Pathogen Informatics"/>
            <person name="Doyle S."/>
        </authorList>
    </citation>
    <scope>NUCLEOTIDE SEQUENCE [LARGE SCALE GENOMIC DNA]</scope>
    <source>
        <strain evidence="2 3">NCTC12877</strain>
    </source>
</reference>
<accession>A0A378QYT4</accession>
<organism evidence="2 3">
    <name type="scientific">Moraxella caprae</name>
    <dbReference type="NCBI Taxonomy" id="90240"/>
    <lineage>
        <taxon>Bacteria</taxon>
        <taxon>Pseudomonadati</taxon>
        <taxon>Pseudomonadota</taxon>
        <taxon>Gammaproteobacteria</taxon>
        <taxon>Moraxellales</taxon>
        <taxon>Moraxellaceae</taxon>
        <taxon>Moraxella</taxon>
    </lineage>
</organism>
<dbReference type="AlphaFoldDB" id="A0A378QYT4"/>
<dbReference type="Proteomes" id="UP000254065">
    <property type="component" value="Unassembled WGS sequence"/>
</dbReference>
<feature type="domain" description="PIN" evidence="1">
    <location>
        <begin position="6"/>
        <end position="126"/>
    </location>
</feature>
<gene>
    <name evidence="2" type="ORF">NCTC12877_01115</name>
</gene>
<dbReference type="InterPro" id="IPR029060">
    <property type="entry name" value="PIN-like_dom_sf"/>
</dbReference>
<dbReference type="EMBL" id="UGQB01000004">
    <property type="protein sequence ID" value="STZ08124.1"/>
    <property type="molecule type" value="Genomic_DNA"/>
</dbReference>